<reference evidence="1" key="1">
    <citation type="submission" date="2018-02" db="EMBL/GenBank/DDBJ databases">
        <title>The genomes of Aspergillus section Nigri reveals drivers in fungal speciation.</title>
        <authorList>
            <consortium name="DOE Joint Genome Institute"/>
            <person name="Vesth T.C."/>
            <person name="Nybo J."/>
            <person name="Theobald S."/>
            <person name="Brandl J."/>
            <person name="Frisvad J.C."/>
            <person name="Nielsen K.F."/>
            <person name="Lyhne E.K."/>
            <person name="Kogle M.E."/>
            <person name="Kuo A."/>
            <person name="Riley R."/>
            <person name="Clum A."/>
            <person name="Nolan M."/>
            <person name="Lipzen A."/>
            <person name="Salamov A."/>
            <person name="Henrissat B."/>
            <person name="Wiebenga A."/>
            <person name="De vries R.P."/>
            <person name="Grigoriev I.V."/>
            <person name="Mortensen U.H."/>
            <person name="Andersen M.R."/>
            <person name="Baker S.E."/>
        </authorList>
    </citation>
    <scope>NUCLEOTIDE SEQUENCE</scope>
    <source>
        <strain evidence="1">CBS 121060</strain>
    </source>
</reference>
<evidence type="ECO:0000313" key="2">
    <source>
        <dbReference type="Proteomes" id="UP000249661"/>
    </source>
</evidence>
<dbReference type="EMBL" id="KZ825008">
    <property type="protein sequence ID" value="RAH64636.1"/>
    <property type="molecule type" value="Genomic_DNA"/>
</dbReference>
<keyword evidence="2" id="KW-1185">Reference proteome</keyword>
<protein>
    <submittedName>
        <fullName evidence="1">Uncharacterized protein</fullName>
    </submittedName>
</protein>
<organism evidence="1 2">
    <name type="scientific">Aspergillus aculeatinus CBS 121060</name>
    <dbReference type="NCBI Taxonomy" id="1448322"/>
    <lineage>
        <taxon>Eukaryota</taxon>
        <taxon>Fungi</taxon>
        <taxon>Dikarya</taxon>
        <taxon>Ascomycota</taxon>
        <taxon>Pezizomycotina</taxon>
        <taxon>Eurotiomycetes</taxon>
        <taxon>Eurotiomycetidae</taxon>
        <taxon>Eurotiales</taxon>
        <taxon>Aspergillaceae</taxon>
        <taxon>Aspergillus</taxon>
        <taxon>Aspergillus subgen. Circumdati</taxon>
    </lineage>
</organism>
<sequence>MCCRISLETSQTRSGELLYLGLIVCTVSCTYYLTIGAPRKASQLRLWQFCTPKSSRHQHCSGIMLGCLAKWSTTR</sequence>
<gene>
    <name evidence="1" type="ORF">BO66DRAFT_232755</name>
</gene>
<evidence type="ECO:0000313" key="1">
    <source>
        <dbReference type="EMBL" id="RAH64636.1"/>
    </source>
</evidence>
<name>A0ACD1GTY5_9EURO</name>
<accession>A0ACD1GTY5</accession>
<proteinExistence type="predicted"/>
<dbReference type="Proteomes" id="UP000249661">
    <property type="component" value="Unassembled WGS sequence"/>
</dbReference>